<evidence type="ECO:0000256" key="1">
    <source>
        <dbReference type="ARBA" id="ARBA00001946"/>
    </source>
</evidence>
<proteinExistence type="inferred from homology"/>
<evidence type="ECO:0000256" key="3">
    <source>
        <dbReference type="ARBA" id="ARBA00012665"/>
    </source>
</evidence>
<keyword evidence="6" id="KW-0547">Nucleotide-binding</keyword>
<dbReference type="PANTHER" id="PTHR11088:SF60">
    <property type="entry name" value="TRNA DIMETHYLALLYLTRANSFERASE"/>
    <property type="match status" value="1"/>
</dbReference>
<dbReference type="GO" id="GO:0006400">
    <property type="term" value="P:tRNA modification"/>
    <property type="evidence" value="ECO:0007669"/>
    <property type="project" value="TreeGrafter"/>
</dbReference>
<dbReference type="Gene3D" id="1.10.20.140">
    <property type="match status" value="1"/>
</dbReference>
<comment type="cofactor">
    <cofactor evidence="1">
        <name>Mg(2+)</name>
        <dbReference type="ChEBI" id="CHEBI:18420"/>
    </cofactor>
</comment>
<dbReference type="GO" id="GO:0052381">
    <property type="term" value="F:tRNA dimethylallyltransferase activity"/>
    <property type="evidence" value="ECO:0007669"/>
    <property type="project" value="UniProtKB-EC"/>
</dbReference>
<dbReference type="GO" id="GO:0005524">
    <property type="term" value="F:ATP binding"/>
    <property type="evidence" value="ECO:0007669"/>
    <property type="project" value="UniProtKB-KW"/>
</dbReference>
<evidence type="ECO:0000256" key="2">
    <source>
        <dbReference type="ARBA" id="ARBA00005842"/>
    </source>
</evidence>
<evidence type="ECO:0000256" key="4">
    <source>
        <dbReference type="ARBA" id="ARBA00022679"/>
    </source>
</evidence>
<evidence type="ECO:0000313" key="10">
    <source>
        <dbReference type="EMBL" id="CAB4579104.1"/>
    </source>
</evidence>
<dbReference type="EMBL" id="CAEZTU010000032">
    <property type="protein sequence ID" value="CAB4579104.1"/>
    <property type="molecule type" value="Genomic_DNA"/>
</dbReference>
<evidence type="ECO:0000256" key="9">
    <source>
        <dbReference type="ARBA" id="ARBA00049563"/>
    </source>
</evidence>
<evidence type="ECO:0000256" key="6">
    <source>
        <dbReference type="ARBA" id="ARBA00022741"/>
    </source>
</evidence>
<dbReference type="InterPro" id="IPR027417">
    <property type="entry name" value="P-loop_NTPase"/>
</dbReference>
<dbReference type="HAMAP" id="MF_00185">
    <property type="entry name" value="IPP_trans"/>
    <property type="match status" value="1"/>
</dbReference>
<comment type="catalytic activity">
    <reaction evidence="9">
        <text>adenosine(37) in tRNA + dimethylallyl diphosphate = N(6)-dimethylallyladenosine(37) in tRNA + diphosphate</text>
        <dbReference type="Rhea" id="RHEA:26482"/>
        <dbReference type="Rhea" id="RHEA-COMP:10162"/>
        <dbReference type="Rhea" id="RHEA-COMP:10375"/>
        <dbReference type="ChEBI" id="CHEBI:33019"/>
        <dbReference type="ChEBI" id="CHEBI:57623"/>
        <dbReference type="ChEBI" id="CHEBI:74411"/>
        <dbReference type="ChEBI" id="CHEBI:74415"/>
        <dbReference type="EC" id="2.5.1.75"/>
    </reaction>
</comment>
<sequence length="296" mass="33178">MKVIAIVGPTAVGKTSLSLEIAEKLSAEIINADAMQIYKGMDIGTAKLALSERRGITHHQIDVLDPEEEASVSAYQKQTREIINDLLNKKVQPMLVGGSGLYVNSVLEDLEFPGTNLEIRAKYEEILEEQGVEVLYEMLERIDKEAAQNILPNNARKIVRALEVNEFTGNNFNAKLPEPSPVFSDARIALDMPRDLLDARIAERVHQMFKDGFVEEVKSLESKLRKGKTALRALGYSQVLSLLNGEITEQDAITLTINATKKFARRQLSWFRRDPLIHWLDATSPQLLDQSLRLIG</sequence>
<dbReference type="NCBIfam" id="TIGR00174">
    <property type="entry name" value="miaA"/>
    <property type="match status" value="1"/>
</dbReference>
<reference evidence="10" key="1">
    <citation type="submission" date="2020-05" db="EMBL/GenBank/DDBJ databases">
        <authorList>
            <person name="Chiriac C."/>
            <person name="Salcher M."/>
            <person name="Ghai R."/>
            <person name="Kavagutti S V."/>
        </authorList>
    </citation>
    <scope>NUCLEOTIDE SEQUENCE</scope>
</reference>
<gene>
    <name evidence="10" type="ORF">UFOPK1740_00774</name>
</gene>
<dbReference type="AlphaFoldDB" id="A0A6J6EWL1"/>
<keyword evidence="4" id="KW-0808">Transferase</keyword>
<dbReference type="SUPFAM" id="SSF52540">
    <property type="entry name" value="P-loop containing nucleoside triphosphate hydrolases"/>
    <property type="match status" value="1"/>
</dbReference>
<evidence type="ECO:0000256" key="7">
    <source>
        <dbReference type="ARBA" id="ARBA00022840"/>
    </source>
</evidence>
<keyword evidence="8" id="KW-0460">Magnesium</keyword>
<protein>
    <recommendedName>
        <fullName evidence="3">tRNA dimethylallyltransferase</fullName>
        <ecNumber evidence="3">2.5.1.75</ecNumber>
    </recommendedName>
</protein>
<dbReference type="PANTHER" id="PTHR11088">
    <property type="entry name" value="TRNA DIMETHYLALLYLTRANSFERASE"/>
    <property type="match status" value="1"/>
</dbReference>
<dbReference type="EC" id="2.5.1.75" evidence="3"/>
<keyword evidence="7" id="KW-0067">ATP-binding</keyword>
<dbReference type="Gene3D" id="3.40.50.300">
    <property type="entry name" value="P-loop containing nucleotide triphosphate hydrolases"/>
    <property type="match status" value="1"/>
</dbReference>
<organism evidence="10">
    <name type="scientific">freshwater metagenome</name>
    <dbReference type="NCBI Taxonomy" id="449393"/>
    <lineage>
        <taxon>unclassified sequences</taxon>
        <taxon>metagenomes</taxon>
        <taxon>ecological metagenomes</taxon>
    </lineage>
</organism>
<keyword evidence="5" id="KW-0819">tRNA processing</keyword>
<name>A0A6J6EWL1_9ZZZZ</name>
<accession>A0A6J6EWL1</accession>
<evidence type="ECO:0000256" key="5">
    <source>
        <dbReference type="ARBA" id="ARBA00022694"/>
    </source>
</evidence>
<comment type="similarity">
    <text evidence="2">Belongs to the IPP transferase family.</text>
</comment>
<evidence type="ECO:0000256" key="8">
    <source>
        <dbReference type="ARBA" id="ARBA00022842"/>
    </source>
</evidence>
<dbReference type="Pfam" id="PF01715">
    <property type="entry name" value="IPPT"/>
    <property type="match status" value="1"/>
</dbReference>
<dbReference type="InterPro" id="IPR039657">
    <property type="entry name" value="Dimethylallyltransferase"/>
</dbReference>
<dbReference type="InterPro" id="IPR018022">
    <property type="entry name" value="IPT"/>
</dbReference>